<gene>
    <name evidence="2" type="ORF">Q0590_26120</name>
</gene>
<dbReference type="Proteomes" id="UP001168528">
    <property type="component" value="Unassembled WGS sequence"/>
</dbReference>
<evidence type="ECO:0000259" key="1">
    <source>
        <dbReference type="Pfam" id="PF13276"/>
    </source>
</evidence>
<dbReference type="EMBL" id="JAUKPO010000022">
    <property type="protein sequence ID" value="MDO1449782.1"/>
    <property type="molecule type" value="Genomic_DNA"/>
</dbReference>
<accession>A0ABT8RCE9</accession>
<comment type="caution">
    <text evidence="2">The sequence shown here is derived from an EMBL/GenBank/DDBJ whole genome shotgun (WGS) entry which is preliminary data.</text>
</comment>
<dbReference type="RefSeq" id="WP_302040585.1">
    <property type="nucleotide sequence ID" value="NZ_JAUKPO010000022.1"/>
</dbReference>
<proteinExistence type="predicted"/>
<dbReference type="PANTHER" id="PTHR46889">
    <property type="entry name" value="TRANSPOSASE INSF FOR INSERTION SEQUENCE IS3B-RELATED"/>
    <property type="match status" value="1"/>
</dbReference>
<feature type="domain" description="HTH-like" evidence="1">
    <location>
        <begin position="37"/>
        <end position="88"/>
    </location>
</feature>
<dbReference type="PANTHER" id="PTHR46889:SF4">
    <property type="entry name" value="TRANSPOSASE INSO FOR INSERTION SEQUENCE ELEMENT IS911B-RELATED"/>
    <property type="match status" value="1"/>
</dbReference>
<name>A0ABT8RCE9_9BACT</name>
<sequence length="133" mass="15689">MIDTKSELSIRAQCELLGLHRSVLYYQAVPETEENLRIMRLLDERYLGYPTEGVLQMQDYLRSQGYIVNHKRIRRLLRKMGIMAIFPKPNLSKVGKVEYIYPYLLKNLPITESNQVWQIDITYIPMAKGLDLR</sequence>
<evidence type="ECO:0000313" key="3">
    <source>
        <dbReference type="Proteomes" id="UP001168528"/>
    </source>
</evidence>
<protein>
    <submittedName>
        <fullName evidence="2">IS3 family transposase</fullName>
    </submittedName>
</protein>
<reference evidence="2" key="1">
    <citation type="submission" date="2023-07" db="EMBL/GenBank/DDBJ databases">
        <title>The genome sequence of Rhodocytophaga aerolata KACC 12507.</title>
        <authorList>
            <person name="Zhang X."/>
        </authorList>
    </citation>
    <scope>NUCLEOTIDE SEQUENCE</scope>
    <source>
        <strain evidence="2">KACC 12507</strain>
    </source>
</reference>
<dbReference type="InterPro" id="IPR025948">
    <property type="entry name" value="HTH-like_dom"/>
</dbReference>
<organism evidence="2 3">
    <name type="scientific">Rhodocytophaga aerolata</name>
    <dbReference type="NCBI Taxonomy" id="455078"/>
    <lineage>
        <taxon>Bacteria</taxon>
        <taxon>Pseudomonadati</taxon>
        <taxon>Bacteroidota</taxon>
        <taxon>Cytophagia</taxon>
        <taxon>Cytophagales</taxon>
        <taxon>Rhodocytophagaceae</taxon>
        <taxon>Rhodocytophaga</taxon>
    </lineage>
</organism>
<dbReference type="InterPro" id="IPR050900">
    <property type="entry name" value="Transposase_IS3/IS150/IS904"/>
</dbReference>
<dbReference type="Pfam" id="PF13276">
    <property type="entry name" value="HTH_21"/>
    <property type="match status" value="1"/>
</dbReference>
<evidence type="ECO:0000313" key="2">
    <source>
        <dbReference type="EMBL" id="MDO1449782.1"/>
    </source>
</evidence>
<keyword evidence="3" id="KW-1185">Reference proteome</keyword>